<proteinExistence type="predicted"/>
<evidence type="ECO:0000256" key="1">
    <source>
        <dbReference type="SAM" id="MobiDB-lite"/>
    </source>
</evidence>
<dbReference type="InterPro" id="IPR053807">
    <property type="entry name" value="LppM"/>
</dbReference>
<name>A0ABT4MQH3_GORRU</name>
<keyword evidence="2" id="KW-0472">Membrane</keyword>
<comment type="caution">
    <text evidence="5">The sequence shown here is derived from an EMBL/GenBank/DDBJ whole genome shotgun (WGS) entry which is preliminary data.</text>
</comment>
<evidence type="ECO:0000256" key="2">
    <source>
        <dbReference type="SAM" id="Phobius"/>
    </source>
</evidence>
<dbReference type="PROSITE" id="PS51257">
    <property type="entry name" value="PROKAR_LIPOPROTEIN"/>
    <property type="match status" value="1"/>
</dbReference>
<organism evidence="5 6">
    <name type="scientific">Gordonia rubripertincta</name>
    <name type="common">Rhodococcus corallinus</name>
    <dbReference type="NCBI Taxonomy" id="36822"/>
    <lineage>
        <taxon>Bacteria</taxon>
        <taxon>Bacillati</taxon>
        <taxon>Actinomycetota</taxon>
        <taxon>Actinomycetes</taxon>
        <taxon>Mycobacteriales</taxon>
        <taxon>Gordoniaceae</taxon>
        <taxon>Gordonia</taxon>
    </lineage>
</organism>
<dbReference type="EMBL" id="JAPWIE010000001">
    <property type="protein sequence ID" value="MCZ4549084.1"/>
    <property type="molecule type" value="Genomic_DNA"/>
</dbReference>
<keyword evidence="6" id="KW-1185">Reference proteome</keyword>
<dbReference type="Proteomes" id="UP001067235">
    <property type="component" value="Unassembled WGS sequence"/>
</dbReference>
<protein>
    <submittedName>
        <fullName evidence="5">DUF3153 domain-containing protein</fullName>
    </submittedName>
</protein>
<accession>A0ABT4MQH3</accession>
<reference evidence="5" key="1">
    <citation type="submission" date="2022-12" db="EMBL/GenBank/DDBJ databases">
        <authorList>
            <person name="Krivoruchko A.V."/>
            <person name="Elkin A."/>
        </authorList>
    </citation>
    <scope>NUCLEOTIDE SEQUENCE</scope>
    <source>
        <strain evidence="5">IEGM 1388</strain>
    </source>
</reference>
<feature type="signal peptide" evidence="3">
    <location>
        <begin position="1"/>
        <end position="33"/>
    </location>
</feature>
<keyword evidence="2" id="KW-1133">Transmembrane helix</keyword>
<evidence type="ECO:0000313" key="6">
    <source>
        <dbReference type="Proteomes" id="UP001067235"/>
    </source>
</evidence>
<dbReference type="RefSeq" id="WP_246833389.1">
    <property type="nucleotide sequence ID" value="NZ_JAPWIE010000001.1"/>
</dbReference>
<keyword evidence="3" id="KW-0732">Signal</keyword>
<evidence type="ECO:0000259" key="4">
    <source>
        <dbReference type="Pfam" id="PF21946"/>
    </source>
</evidence>
<evidence type="ECO:0000313" key="5">
    <source>
        <dbReference type="EMBL" id="MCZ4549084.1"/>
    </source>
</evidence>
<keyword evidence="2" id="KW-0812">Transmembrane</keyword>
<feature type="chain" id="PRO_5046389627" evidence="3">
    <location>
        <begin position="34"/>
        <end position="256"/>
    </location>
</feature>
<evidence type="ECO:0000256" key="3">
    <source>
        <dbReference type="SAM" id="SignalP"/>
    </source>
</evidence>
<feature type="domain" description="LppM" evidence="4">
    <location>
        <begin position="44"/>
        <end position="188"/>
    </location>
</feature>
<feature type="region of interest" description="Disordered" evidence="1">
    <location>
        <begin position="223"/>
        <end position="256"/>
    </location>
</feature>
<feature type="transmembrane region" description="Helical" evidence="2">
    <location>
        <begin position="196"/>
        <end position="220"/>
    </location>
</feature>
<dbReference type="Pfam" id="PF21946">
    <property type="entry name" value="LppM"/>
    <property type="match status" value="1"/>
</dbReference>
<gene>
    <name evidence="5" type="ORF">O4213_03770</name>
</gene>
<sequence>MPQITRQPRGRQRRGTMSLVLALLVLVCGPALAACSNSPTEFGDRLWGAMVLAEKDVGQEKGPQIVVPQSLESVVSATEFKRDGLIGTRATFTEATLGQFTQLGELVDDAYPDTSVTMDLNAQRRGDVVAFRGTADLQGLAAGRDYVEFSVQFAGPVSATNGQQDGEDAVSWKPEIGKASPMTAEANYEEPGTAAFTGWTGLMAGIALAVTVIVVALAWVNRDQSPRPGAPARRPVDTRQNATTPGGPRDDDRSTR</sequence>